<reference evidence="2 3" key="1">
    <citation type="submission" date="2018-08" db="EMBL/GenBank/DDBJ databases">
        <title>Sequencing the genomes of 1000 actinobacteria strains.</title>
        <authorList>
            <person name="Klenk H.-P."/>
        </authorList>
    </citation>
    <scope>NUCLEOTIDE SEQUENCE [LARGE SCALE GENOMIC DNA]</scope>
    <source>
        <strain evidence="2 3">DSM 22967</strain>
    </source>
</reference>
<dbReference type="OrthoDB" id="5516926at2"/>
<dbReference type="AlphaFoldDB" id="A0A3D9UJE8"/>
<dbReference type="Pfam" id="PF05258">
    <property type="entry name" value="DciA"/>
    <property type="match status" value="1"/>
</dbReference>
<dbReference type="InterPro" id="IPR007922">
    <property type="entry name" value="DciA-like"/>
</dbReference>
<comment type="caution">
    <text evidence="2">The sequence shown here is derived from an EMBL/GenBank/DDBJ whole genome shotgun (WGS) entry which is preliminary data.</text>
</comment>
<dbReference type="Proteomes" id="UP000256253">
    <property type="component" value="Unassembled WGS sequence"/>
</dbReference>
<feature type="compositionally biased region" description="Low complexity" evidence="1">
    <location>
        <begin position="11"/>
        <end position="27"/>
    </location>
</feature>
<feature type="compositionally biased region" description="Basic and acidic residues" evidence="1">
    <location>
        <begin position="32"/>
        <end position="54"/>
    </location>
</feature>
<keyword evidence="3" id="KW-1185">Reference proteome</keyword>
<evidence type="ECO:0000313" key="3">
    <source>
        <dbReference type="Proteomes" id="UP000256253"/>
    </source>
</evidence>
<name>A0A3D9UJE8_9MICO</name>
<feature type="region of interest" description="Disordered" evidence="1">
    <location>
        <begin position="1"/>
        <end position="79"/>
    </location>
</feature>
<dbReference type="RefSeq" id="WP_115921669.1">
    <property type="nucleotide sequence ID" value="NZ_QTUA01000001.1"/>
</dbReference>
<evidence type="ECO:0000313" key="2">
    <source>
        <dbReference type="EMBL" id="REF29568.1"/>
    </source>
</evidence>
<protein>
    <submittedName>
        <fullName evidence="2">Putative nucleic acid-binding Zn ribbon protein</fullName>
    </submittedName>
</protein>
<organism evidence="2 3">
    <name type="scientific">Calidifontibacter indicus</name>
    <dbReference type="NCBI Taxonomy" id="419650"/>
    <lineage>
        <taxon>Bacteria</taxon>
        <taxon>Bacillati</taxon>
        <taxon>Actinomycetota</taxon>
        <taxon>Actinomycetes</taxon>
        <taxon>Micrococcales</taxon>
        <taxon>Dermacoccaceae</taxon>
        <taxon>Calidifontibacter</taxon>
    </lineage>
</organism>
<dbReference type="PANTHER" id="PTHR36456:SF1">
    <property type="entry name" value="UPF0232 PROTEIN SCO3875"/>
    <property type="match status" value="1"/>
</dbReference>
<evidence type="ECO:0000256" key="1">
    <source>
        <dbReference type="SAM" id="MobiDB-lite"/>
    </source>
</evidence>
<dbReference type="EMBL" id="QTUA01000001">
    <property type="protein sequence ID" value="REF29568.1"/>
    <property type="molecule type" value="Genomic_DNA"/>
</dbReference>
<proteinExistence type="predicted"/>
<feature type="region of interest" description="Disordered" evidence="1">
    <location>
        <begin position="170"/>
        <end position="193"/>
    </location>
</feature>
<gene>
    <name evidence="2" type="ORF">DFJ65_0520</name>
</gene>
<dbReference type="PANTHER" id="PTHR36456">
    <property type="entry name" value="UPF0232 PROTEIN SCO3875"/>
    <property type="match status" value="1"/>
</dbReference>
<sequence length="193" mass="20432">MATDDTDPADKPAAGGSSGSSADASGAQADEVDWRIAAREAVSRARRAARDKGVRPGQQPRRRAFGAGEPRRDDGRDPATLSDQMERLLADRGWKVDVAAGSVLAKWPEIVGPEVAAHATATGFEDGVLTVRADSTAWRTQLGYMSSTILGQIEQTIGPDIVGELRFLGPSAPSWNKGPRKVHGGRGPRDTYG</sequence>
<accession>A0A3D9UJE8</accession>